<dbReference type="EMBL" id="WVIE01000017">
    <property type="protein sequence ID" value="NDJ18561.1"/>
    <property type="molecule type" value="Genomic_DNA"/>
</dbReference>
<feature type="domain" description="CobQ/CobB/MinD/ParA nucleotide binding" evidence="1">
    <location>
        <begin position="33"/>
        <end position="207"/>
    </location>
</feature>
<dbReference type="PIRSF" id="PIRSF009320">
    <property type="entry name" value="Nuc_binding_HP_1000"/>
    <property type="match status" value="1"/>
</dbReference>
<name>A0A8J8CKF4_9CYAN</name>
<gene>
    <name evidence="2" type="ORF">GS601_14910</name>
</gene>
<dbReference type="Pfam" id="PF01656">
    <property type="entry name" value="CbiA"/>
    <property type="match status" value="1"/>
</dbReference>
<evidence type="ECO:0000313" key="2">
    <source>
        <dbReference type="EMBL" id="NDJ18561.1"/>
    </source>
</evidence>
<accession>A0A8J8CKF4</accession>
<organism evidence="2 3">
    <name type="scientific">Myxacorys almedinensis A</name>
    <dbReference type="NCBI Taxonomy" id="2690445"/>
    <lineage>
        <taxon>Bacteria</taxon>
        <taxon>Bacillati</taxon>
        <taxon>Cyanobacteriota</taxon>
        <taxon>Cyanophyceae</taxon>
        <taxon>Leptolyngbyales</taxon>
        <taxon>Leptolyngbyaceae</taxon>
        <taxon>Myxacorys</taxon>
        <taxon>Myxacorys almedinensis</taxon>
    </lineage>
</organism>
<dbReference type="PANTHER" id="PTHR13696">
    <property type="entry name" value="P-LOOP CONTAINING NUCLEOSIDE TRIPHOSPHATE HYDROLASE"/>
    <property type="match status" value="1"/>
</dbReference>
<dbReference type="SUPFAM" id="SSF52540">
    <property type="entry name" value="P-loop containing nucleoside triphosphate hydrolases"/>
    <property type="match status" value="1"/>
</dbReference>
<dbReference type="PANTHER" id="PTHR13696:SF96">
    <property type="entry name" value="COBQ_COBB_MIND_PARA NUCLEOTIDE BINDING DOMAIN-CONTAINING PROTEIN"/>
    <property type="match status" value="1"/>
</dbReference>
<protein>
    <submittedName>
        <fullName evidence="2">AAA family ATPase</fullName>
    </submittedName>
</protein>
<dbReference type="Proteomes" id="UP000646053">
    <property type="component" value="Unassembled WGS sequence"/>
</dbReference>
<evidence type="ECO:0000259" key="1">
    <source>
        <dbReference type="Pfam" id="PF01656"/>
    </source>
</evidence>
<evidence type="ECO:0000313" key="3">
    <source>
        <dbReference type="Proteomes" id="UP000646053"/>
    </source>
</evidence>
<keyword evidence="3" id="KW-1185">Reference proteome</keyword>
<reference evidence="2" key="1">
    <citation type="submission" date="2019-12" db="EMBL/GenBank/DDBJ databases">
        <title>High-Quality draft genome sequences of three cyanobacteria isolated from the limestone walls of the Old Cathedral of Coimbra.</title>
        <authorList>
            <person name="Tiago I."/>
            <person name="Soares F."/>
            <person name="Portugal A."/>
        </authorList>
    </citation>
    <scope>NUCLEOTIDE SEQUENCE</scope>
    <source>
        <strain evidence="2">A</strain>
    </source>
</reference>
<dbReference type="AlphaFoldDB" id="A0A8J8CKF4"/>
<dbReference type="InterPro" id="IPR027417">
    <property type="entry name" value="P-loop_NTPase"/>
</dbReference>
<comment type="caution">
    <text evidence="2">The sequence shown here is derived from an EMBL/GenBank/DDBJ whole genome shotgun (WGS) entry which is preliminary data.</text>
</comment>
<dbReference type="CDD" id="cd02042">
    <property type="entry name" value="ParAB_family"/>
    <property type="match status" value="1"/>
</dbReference>
<sequence length="234" mass="25535">MTVLTTSKRKSKASAKLSATLPAFQTIIKPLLISILNQKGGVGKTTIAVNLSYALAQRGIETILIDGDPNRSTLVGARSIVYSESVPLRVMSETASVGQTGNCRHFFVDTKARPESVDLEEIVQRSTLILIPSSTKQDELRVTGSTVKLLDSVGSKKHRVVLNRVHPNNREETLSTFKAGLRSQGIPVFESVIRDYAAYDEAFGRGISIGQLRGKTVEKAWSDIQQLLEEILNG</sequence>
<dbReference type="Gene3D" id="3.40.50.300">
    <property type="entry name" value="P-loop containing nucleotide triphosphate hydrolases"/>
    <property type="match status" value="1"/>
</dbReference>
<dbReference type="InterPro" id="IPR002586">
    <property type="entry name" value="CobQ/CobB/MinD/ParA_Nub-bd_dom"/>
</dbReference>
<proteinExistence type="predicted"/>
<dbReference type="InterPro" id="IPR050678">
    <property type="entry name" value="DNA_Partitioning_ATPase"/>
</dbReference>
<dbReference type="RefSeq" id="WP_162424088.1">
    <property type="nucleotide sequence ID" value="NZ_WVIE01000017.1"/>
</dbReference>